<dbReference type="SUPFAM" id="SSF56112">
    <property type="entry name" value="Protein kinase-like (PK-like)"/>
    <property type="match status" value="1"/>
</dbReference>
<reference evidence="6" key="1">
    <citation type="submission" date="2021-02" db="EMBL/GenBank/DDBJ databases">
        <authorList>
            <person name="Nowell W R."/>
        </authorList>
    </citation>
    <scope>NUCLEOTIDE SEQUENCE</scope>
</reference>
<dbReference type="Gene3D" id="1.10.510.10">
    <property type="entry name" value="Transferase(Phosphotransferase) domain 1"/>
    <property type="match status" value="1"/>
</dbReference>
<accession>A0A815X1C5</accession>
<dbReference type="PANTHER" id="PTHR11920:SF494">
    <property type="entry name" value="ATRIAL NATRIURETIC PEPTIDE RECEPTOR 2"/>
    <property type="match status" value="1"/>
</dbReference>
<dbReference type="Proteomes" id="UP000663845">
    <property type="component" value="Unassembled WGS sequence"/>
</dbReference>
<keyword evidence="3" id="KW-0456">Lyase</keyword>
<evidence type="ECO:0000256" key="4">
    <source>
        <dbReference type="ARBA" id="ARBA00023293"/>
    </source>
</evidence>
<dbReference type="EC" id="4.6.1.2" evidence="1"/>
<evidence type="ECO:0000313" key="6">
    <source>
        <dbReference type="EMBL" id="CAF1549208.1"/>
    </source>
</evidence>
<evidence type="ECO:0000259" key="5">
    <source>
        <dbReference type="PROSITE" id="PS50011"/>
    </source>
</evidence>
<dbReference type="PROSITE" id="PS50011">
    <property type="entry name" value="PROTEIN_KINASE_DOM"/>
    <property type="match status" value="1"/>
</dbReference>
<dbReference type="InterPro" id="IPR001245">
    <property type="entry name" value="Ser-Thr/Tyr_kinase_cat_dom"/>
</dbReference>
<evidence type="ECO:0000256" key="2">
    <source>
        <dbReference type="ARBA" id="ARBA00022741"/>
    </source>
</evidence>
<dbReference type="InterPro" id="IPR011009">
    <property type="entry name" value="Kinase-like_dom_sf"/>
</dbReference>
<dbReference type="Pfam" id="PF07714">
    <property type="entry name" value="PK_Tyr_Ser-Thr"/>
    <property type="match status" value="1"/>
</dbReference>
<dbReference type="GO" id="GO:0004016">
    <property type="term" value="F:adenylate cyclase activity"/>
    <property type="evidence" value="ECO:0007669"/>
    <property type="project" value="TreeGrafter"/>
</dbReference>
<dbReference type="GO" id="GO:0007168">
    <property type="term" value="P:receptor guanylyl cyclase signaling pathway"/>
    <property type="evidence" value="ECO:0007669"/>
    <property type="project" value="TreeGrafter"/>
</dbReference>
<protein>
    <recommendedName>
        <fullName evidence="1">guanylate cyclase</fullName>
        <ecNumber evidence="1">4.6.1.2</ecNumber>
    </recommendedName>
</protein>
<keyword evidence="2" id="KW-0547">Nucleotide-binding</keyword>
<dbReference type="SMART" id="SM00219">
    <property type="entry name" value="TyrKc"/>
    <property type="match status" value="1"/>
</dbReference>
<feature type="domain" description="Protein kinase" evidence="5">
    <location>
        <begin position="1"/>
        <end position="171"/>
    </location>
</feature>
<dbReference type="EMBL" id="CAJNOG010005230">
    <property type="protein sequence ID" value="CAF1549208.1"/>
    <property type="molecule type" value="Genomic_DNA"/>
</dbReference>
<dbReference type="InterPro" id="IPR050401">
    <property type="entry name" value="Cyclic_nucleotide_synthase"/>
</dbReference>
<dbReference type="InterPro" id="IPR020635">
    <property type="entry name" value="Tyr_kinase_cat_dom"/>
</dbReference>
<dbReference type="GO" id="GO:0001653">
    <property type="term" value="F:peptide receptor activity"/>
    <property type="evidence" value="ECO:0007669"/>
    <property type="project" value="TreeGrafter"/>
</dbReference>
<evidence type="ECO:0000313" key="7">
    <source>
        <dbReference type="Proteomes" id="UP000663845"/>
    </source>
</evidence>
<sequence>MQSEYLLRFIGACIDPACLVNEYCSKGNLQDLLENPQIKLDDMFKYSIIHDIVKGILYIHNSDLQSHGNLKSTNCLVGSRFVVKISDYGVPSLRCPLHQKHPPNSEQYYKSLLWSPPEVIRDLHAPVLGTQKGDVYSFSIILHEIIYRRGLFAINETSVAPKEIFLSIKSG</sequence>
<dbReference type="InterPro" id="IPR000719">
    <property type="entry name" value="Prot_kinase_dom"/>
</dbReference>
<evidence type="ECO:0000256" key="3">
    <source>
        <dbReference type="ARBA" id="ARBA00023239"/>
    </source>
</evidence>
<proteinExistence type="predicted"/>
<name>A0A815X1C5_9BILA</name>
<dbReference type="GO" id="GO:0005886">
    <property type="term" value="C:plasma membrane"/>
    <property type="evidence" value="ECO:0007669"/>
    <property type="project" value="TreeGrafter"/>
</dbReference>
<dbReference type="PANTHER" id="PTHR11920">
    <property type="entry name" value="GUANYLYL CYCLASE"/>
    <property type="match status" value="1"/>
</dbReference>
<feature type="non-terminal residue" evidence="6">
    <location>
        <position position="1"/>
    </location>
</feature>
<organism evidence="6 7">
    <name type="scientific">Adineta steineri</name>
    <dbReference type="NCBI Taxonomy" id="433720"/>
    <lineage>
        <taxon>Eukaryota</taxon>
        <taxon>Metazoa</taxon>
        <taxon>Spiralia</taxon>
        <taxon>Gnathifera</taxon>
        <taxon>Rotifera</taxon>
        <taxon>Eurotatoria</taxon>
        <taxon>Bdelloidea</taxon>
        <taxon>Adinetida</taxon>
        <taxon>Adinetidae</taxon>
        <taxon>Adineta</taxon>
    </lineage>
</organism>
<keyword evidence="4" id="KW-0141">cGMP biosynthesis</keyword>
<comment type="caution">
    <text evidence="6">The sequence shown here is derived from an EMBL/GenBank/DDBJ whole genome shotgun (WGS) entry which is preliminary data.</text>
</comment>
<evidence type="ECO:0000256" key="1">
    <source>
        <dbReference type="ARBA" id="ARBA00012202"/>
    </source>
</evidence>
<dbReference type="GO" id="GO:0005524">
    <property type="term" value="F:ATP binding"/>
    <property type="evidence" value="ECO:0007669"/>
    <property type="project" value="InterPro"/>
</dbReference>
<gene>
    <name evidence="6" type="ORF">JYZ213_LOCUS46194</name>
</gene>
<dbReference type="GO" id="GO:0004383">
    <property type="term" value="F:guanylate cyclase activity"/>
    <property type="evidence" value="ECO:0007669"/>
    <property type="project" value="UniProtKB-EC"/>
</dbReference>
<dbReference type="GO" id="GO:0004713">
    <property type="term" value="F:protein tyrosine kinase activity"/>
    <property type="evidence" value="ECO:0007669"/>
    <property type="project" value="InterPro"/>
</dbReference>
<dbReference type="AlphaFoldDB" id="A0A815X1C5"/>